<dbReference type="EMBL" id="QFVT01000008">
    <property type="protein sequence ID" value="PYC47031.1"/>
    <property type="molecule type" value="Genomic_DNA"/>
</dbReference>
<evidence type="ECO:0000313" key="8">
    <source>
        <dbReference type="Proteomes" id="UP000248012"/>
    </source>
</evidence>
<gene>
    <name evidence="7" type="ORF">DI396_12525</name>
</gene>
<dbReference type="Pfam" id="PF00691">
    <property type="entry name" value="OmpA"/>
    <property type="match status" value="1"/>
</dbReference>
<sequence length="398" mass="41988">MWQHFSTCRTASPRPRRCTPMTPITRNRAKKDGLTLRVLLGYTVTLCTLALCTVQGAAAFELSLPSNAQQTHHETAAPASYAYPTGNQSSSGIPMDRAEGRVSRTSWRVRSDGLETLQLMAPLAAQLEAEGFTALHRCAAERCGGYDFRFAMDVIAAPDMFVDLFDYRYAAYRRPIRSQAPASPQPAKPEQEQAGTAAATATATQRPKVRPSEGEETILLLVSRAGASGYVHMVQIAPIGSPAAQAAKAGVPPVALDGPAARPAGQGPALQETETLPEALRNAGHVVLDDLSFGTGSATLGPGPFASLAALADLLLGDATLRVALVGHTDSVGGLETNIGLSKRRAASVVERLVAAYGVPRRQLDGEGVGYLSPRNANLTAAGREANRRVEAVLLNAE</sequence>
<evidence type="ECO:0000256" key="3">
    <source>
        <dbReference type="ARBA" id="ARBA00023237"/>
    </source>
</evidence>
<dbReference type="CDD" id="cd07185">
    <property type="entry name" value="OmpA_C-like"/>
    <property type="match status" value="1"/>
</dbReference>
<feature type="region of interest" description="Disordered" evidence="5">
    <location>
        <begin position="71"/>
        <end position="96"/>
    </location>
</feature>
<evidence type="ECO:0000259" key="6">
    <source>
        <dbReference type="PROSITE" id="PS51123"/>
    </source>
</evidence>
<name>A0A2V4MK75_9RHOB</name>
<dbReference type="GO" id="GO:0009279">
    <property type="term" value="C:cell outer membrane"/>
    <property type="evidence" value="ECO:0007669"/>
    <property type="project" value="UniProtKB-SubCell"/>
</dbReference>
<dbReference type="SUPFAM" id="SSF103088">
    <property type="entry name" value="OmpA-like"/>
    <property type="match status" value="1"/>
</dbReference>
<evidence type="ECO:0000256" key="2">
    <source>
        <dbReference type="ARBA" id="ARBA00023136"/>
    </source>
</evidence>
<dbReference type="PANTHER" id="PTHR30329:SF21">
    <property type="entry name" value="LIPOPROTEIN YIAD-RELATED"/>
    <property type="match status" value="1"/>
</dbReference>
<dbReference type="Gene3D" id="3.30.1330.60">
    <property type="entry name" value="OmpA-like domain"/>
    <property type="match status" value="1"/>
</dbReference>
<proteinExistence type="predicted"/>
<keyword evidence="8" id="KW-1185">Reference proteome</keyword>
<dbReference type="Proteomes" id="UP000248012">
    <property type="component" value="Unassembled WGS sequence"/>
</dbReference>
<comment type="caution">
    <text evidence="7">The sequence shown here is derived from an EMBL/GenBank/DDBJ whole genome shotgun (WGS) entry which is preliminary data.</text>
</comment>
<dbReference type="InterPro" id="IPR006664">
    <property type="entry name" value="OMP_bac"/>
</dbReference>
<feature type="compositionally biased region" description="Polar residues" evidence="5">
    <location>
        <begin position="1"/>
        <end position="10"/>
    </location>
</feature>
<organism evidence="7 8">
    <name type="scientific">Litorivita pollutaquae</name>
    <dbReference type="NCBI Taxonomy" id="2200892"/>
    <lineage>
        <taxon>Bacteria</taxon>
        <taxon>Pseudomonadati</taxon>
        <taxon>Pseudomonadota</taxon>
        <taxon>Alphaproteobacteria</taxon>
        <taxon>Rhodobacterales</taxon>
        <taxon>Paracoccaceae</taxon>
        <taxon>Litorivita</taxon>
    </lineage>
</organism>
<feature type="compositionally biased region" description="Low complexity" evidence="5">
    <location>
        <begin position="192"/>
        <end position="204"/>
    </location>
</feature>
<feature type="region of interest" description="Disordered" evidence="5">
    <location>
        <begin position="1"/>
        <end position="24"/>
    </location>
</feature>
<dbReference type="OrthoDB" id="9792021at2"/>
<keyword evidence="2 4" id="KW-0472">Membrane</keyword>
<keyword evidence="3" id="KW-0998">Cell outer membrane</keyword>
<evidence type="ECO:0000256" key="5">
    <source>
        <dbReference type="SAM" id="MobiDB-lite"/>
    </source>
</evidence>
<dbReference type="InterPro" id="IPR006665">
    <property type="entry name" value="OmpA-like"/>
</dbReference>
<accession>A0A2V4MK75</accession>
<dbReference type="InterPro" id="IPR036737">
    <property type="entry name" value="OmpA-like_sf"/>
</dbReference>
<dbReference type="PRINTS" id="PR01021">
    <property type="entry name" value="OMPADOMAIN"/>
</dbReference>
<feature type="domain" description="OmpA-like" evidence="6">
    <location>
        <begin position="282"/>
        <end position="398"/>
    </location>
</feature>
<dbReference type="InterPro" id="IPR050330">
    <property type="entry name" value="Bact_OuterMem_StrucFunc"/>
</dbReference>
<evidence type="ECO:0000256" key="4">
    <source>
        <dbReference type="PROSITE-ProRule" id="PRU00473"/>
    </source>
</evidence>
<comment type="subcellular location">
    <subcellularLocation>
        <location evidence="1">Cell outer membrane</location>
    </subcellularLocation>
</comment>
<dbReference type="PANTHER" id="PTHR30329">
    <property type="entry name" value="STATOR ELEMENT OF FLAGELLAR MOTOR COMPLEX"/>
    <property type="match status" value="1"/>
</dbReference>
<evidence type="ECO:0000313" key="7">
    <source>
        <dbReference type="EMBL" id="PYC47031.1"/>
    </source>
</evidence>
<dbReference type="AlphaFoldDB" id="A0A2V4MK75"/>
<evidence type="ECO:0000256" key="1">
    <source>
        <dbReference type="ARBA" id="ARBA00004442"/>
    </source>
</evidence>
<dbReference type="PROSITE" id="PS51123">
    <property type="entry name" value="OMPA_2"/>
    <property type="match status" value="1"/>
</dbReference>
<feature type="region of interest" description="Disordered" evidence="5">
    <location>
        <begin position="178"/>
        <end position="213"/>
    </location>
</feature>
<reference evidence="7 8" key="1">
    <citation type="submission" date="2018-05" db="EMBL/GenBank/DDBJ databases">
        <title>Oceanovita maritima gen. nov., sp. nov., a marine bacterium in the family Rhodobacteraceae isolated from surface seawater of Lundu port Xiamen, China.</title>
        <authorList>
            <person name="Hetharua B.H."/>
            <person name="Min D."/>
            <person name="Liao H."/>
            <person name="Tian Y."/>
        </authorList>
    </citation>
    <scope>NUCLEOTIDE SEQUENCE [LARGE SCALE GENOMIC DNA]</scope>
    <source>
        <strain evidence="7 8">FSX-11</strain>
    </source>
</reference>
<protein>
    <submittedName>
        <fullName evidence="7">OmpA family protein</fullName>
    </submittedName>
</protein>